<dbReference type="Gene3D" id="1.20.1060.10">
    <property type="entry name" value="Taq DNA Polymerase, Chain T, domain 4"/>
    <property type="match status" value="1"/>
</dbReference>
<dbReference type="KEGG" id="vg:26623533"/>
<dbReference type="Gene3D" id="3.30.70.370">
    <property type="match status" value="1"/>
</dbReference>
<comment type="similarity">
    <text evidence="1">Belongs to the DNA polymerase type-A family.</text>
</comment>
<comment type="catalytic activity">
    <reaction evidence="10">
        <text>DNA(n) + a 2'-deoxyribonucleoside 5'-triphosphate = DNA(n+1) + diphosphate</text>
        <dbReference type="Rhea" id="RHEA:22508"/>
        <dbReference type="Rhea" id="RHEA-COMP:17339"/>
        <dbReference type="Rhea" id="RHEA-COMP:17340"/>
        <dbReference type="ChEBI" id="CHEBI:33019"/>
        <dbReference type="ChEBI" id="CHEBI:61560"/>
        <dbReference type="ChEBI" id="CHEBI:173112"/>
        <dbReference type="EC" id="2.7.7.7"/>
    </reaction>
</comment>
<evidence type="ECO:0000256" key="7">
    <source>
        <dbReference type="ARBA" id="ARBA00022932"/>
    </source>
</evidence>
<feature type="domain" description="DNA-directed DNA polymerase family A palm" evidence="11">
    <location>
        <begin position="382"/>
        <end position="612"/>
    </location>
</feature>
<evidence type="ECO:0000256" key="3">
    <source>
        <dbReference type="ARBA" id="ARBA00015749"/>
    </source>
</evidence>
<dbReference type="Proteomes" id="UP000204009">
    <property type="component" value="Segment"/>
</dbReference>
<keyword evidence="7" id="KW-0239">DNA-directed DNA polymerase</keyword>
<dbReference type="GO" id="GO:0039693">
    <property type="term" value="P:viral DNA genome replication"/>
    <property type="evidence" value="ECO:0007669"/>
    <property type="project" value="UniProtKB-KW"/>
</dbReference>
<sequence length="646" mass="71972">MFQAPLIAPKATWTPPDLNALPSWANAKRVGIDTETRDPFLKTLGPGVRRGGDSYIVGISFAIEDGPGGYLPIAHAGGGNLPKELVLKYLRDQAAVFTGDIVGANLPYDLDWLAQYGIVFRKARFFRDVQVAEPLIDELQMSYSLENIAKRHGLGGKDETLLQQAARAYGVHPKKDLWRLPAHLVAPYAEEDARLPLTLLRRQERIIEEQDIWGVYDLESKVLPVLVKMRRRGVRVHEGRLGEIERWALQQETEALAQVKHLTGINIAVGDVWKNDQLAPALEHIGVKLGKTADGRPSIDKELLASLDHDVARCLERARKTNKLRTTFAASVREHMVNGRIHATFNQLRMEKDNGDLAGAAFGRLSCVQPNLQQQPARDEFAKMWRSIYLPEEGMTWAALDYSQQEPRMTVHFAELCELPGAKEAGERYRTDPNADNHQMMADMANISRKAAKEIFLGLCYGMGGAKLCRKLGLPTAWAVQHPNVRGLVDADSERGRQLLSMGGKKLEIAGPEGQQLLNAFDNKVAFVRQLARRTADTAKKRGYLMTLSGRRCRFPKTADGKYDWTHKALNRLIQGSSADQTKTAMVQLDEAGHFLQLQVHDEMDGSVHSREEAEAMAEIMRTCVPLTVPSKVDVELGASWGESMS</sequence>
<dbReference type="Gene3D" id="1.10.150.20">
    <property type="entry name" value="5' to 3' exonuclease, C-terminal subdomain"/>
    <property type="match status" value="1"/>
</dbReference>
<accession>A0A0S0N6Y7</accession>
<dbReference type="InterPro" id="IPR012337">
    <property type="entry name" value="RNaseH-like_sf"/>
</dbReference>
<dbReference type="InterPro" id="IPR036397">
    <property type="entry name" value="RNaseH_sf"/>
</dbReference>
<protein>
    <recommendedName>
        <fullName evidence="3">DNA polymerase</fullName>
        <ecNumber evidence="2">2.7.7.7</ecNumber>
    </recommendedName>
</protein>
<dbReference type="RefSeq" id="YP_009196308.1">
    <property type="nucleotide sequence ID" value="NC_028770.1"/>
</dbReference>
<dbReference type="PANTHER" id="PTHR10133:SF27">
    <property type="entry name" value="DNA POLYMERASE NU"/>
    <property type="match status" value="1"/>
</dbReference>
<dbReference type="InterPro" id="IPR043502">
    <property type="entry name" value="DNA/RNA_pol_sf"/>
</dbReference>
<name>A0A0S0N6Y7_BPPAM</name>
<evidence type="ECO:0000256" key="5">
    <source>
        <dbReference type="ARBA" id="ARBA00022695"/>
    </source>
</evidence>
<dbReference type="Pfam" id="PF00476">
    <property type="entry name" value="DNA_pol_A"/>
    <property type="match status" value="2"/>
</dbReference>
<dbReference type="PROSITE" id="PS00447">
    <property type="entry name" value="DNA_POLYMERASE_A"/>
    <property type="match status" value="1"/>
</dbReference>
<evidence type="ECO:0000256" key="2">
    <source>
        <dbReference type="ARBA" id="ARBA00012417"/>
    </source>
</evidence>
<evidence type="ECO:0000256" key="1">
    <source>
        <dbReference type="ARBA" id="ARBA00007705"/>
    </source>
</evidence>
<dbReference type="GO" id="GO:0006261">
    <property type="term" value="P:DNA-templated DNA replication"/>
    <property type="evidence" value="ECO:0007669"/>
    <property type="project" value="InterPro"/>
</dbReference>
<dbReference type="GeneID" id="26623533"/>
<dbReference type="SUPFAM" id="SSF56672">
    <property type="entry name" value="DNA/RNA polymerases"/>
    <property type="match status" value="1"/>
</dbReference>
<dbReference type="GO" id="GO:0003677">
    <property type="term" value="F:DNA binding"/>
    <property type="evidence" value="ECO:0007669"/>
    <property type="project" value="UniProtKB-KW"/>
</dbReference>
<evidence type="ECO:0000256" key="9">
    <source>
        <dbReference type="ARBA" id="ARBA00023125"/>
    </source>
</evidence>
<dbReference type="OrthoDB" id="14842at10239"/>
<evidence type="ECO:0000313" key="13">
    <source>
        <dbReference type="Proteomes" id="UP000204009"/>
    </source>
</evidence>
<dbReference type="EC" id="2.7.7.7" evidence="2"/>
<dbReference type="InterPro" id="IPR002298">
    <property type="entry name" value="DNA_polymerase_A"/>
</dbReference>
<keyword evidence="4" id="KW-0808">Transferase</keyword>
<evidence type="ECO:0000256" key="6">
    <source>
        <dbReference type="ARBA" id="ARBA00022705"/>
    </source>
</evidence>
<dbReference type="SUPFAM" id="SSF53098">
    <property type="entry name" value="Ribonuclease H-like"/>
    <property type="match status" value="1"/>
</dbReference>
<evidence type="ECO:0000256" key="8">
    <source>
        <dbReference type="ARBA" id="ARBA00023109"/>
    </source>
</evidence>
<organismHost>
    <name type="scientific">Pseudomonas aeruginosa</name>
    <dbReference type="NCBI Taxonomy" id="287"/>
</organismHost>
<evidence type="ECO:0000256" key="4">
    <source>
        <dbReference type="ARBA" id="ARBA00022679"/>
    </source>
</evidence>
<evidence type="ECO:0000259" key="11">
    <source>
        <dbReference type="SMART" id="SM00482"/>
    </source>
</evidence>
<keyword evidence="6" id="KW-0235">DNA replication</keyword>
<dbReference type="GO" id="GO:0003887">
    <property type="term" value="F:DNA-directed DNA polymerase activity"/>
    <property type="evidence" value="ECO:0007669"/>
    <property type="project" value="UniProtKB-KW"/>
</dbReference>
<reference evidence="12 13" key="1">
    <citation type="journal article" date="2012" name="Appl. Environ. Microbiol.">
        <title>High Diversity and Novel Species of Pseudomonas aeruginosa Bacteriophages.</title>
        <authorList>
            <person name="Sepulveda-Robles O."/>
            <person name="Kameyama L."/>
            <person name="Guarneros G."/>
        </authorList>
    </citation>
    <scope>NUCLEOTIDE SEQUENCE [LARGE SCALE GENOMIC DNA]</scope>
</reference>
<dbReference type="PRINTS" id="PR00868">
    <property type="entry name" value="DNAPOLI"/>
</dbReference>
<proteinExistence type="inferred from homology"/>
<dbReference type="SMART" id="SM00482">
    <property type="entry name" value="POLAc"/>
    <property type="match status" value="1"/>
</dbReference>
<dbReference type="EMBL" id="JQ067087">
    <property type="protein sequence ID" value="ALH23729.1"/>
    <property type="molecule type" value="Genomic_DNA"/>
</dbReference>
<evidence type="ECO:0000313" key="12">
    <source>
        <dbReference type="EMBL" id="ALH23729.1"/>
    </source>
</evidence>
<keyword evidence="13" id="KW-1185">Reference proteome</keyword>
<dbReference type="GO" id="GO:0006302">
    <property type="term" value="P:double-strand break repair"/>
    <property type="evidence" value="ECO:0007669"/>
    <property type="project" value="TreeGrafter"/>
</dbReference>
<gene>
    <name evidence="12" type="ORF">PaMx11_55</name>
</gene>
<keyword evidence="9" id="KW-0238">DNA-binding</keyword>
<dbReference type="InterPro" id="IPR001098">
    <property type="entry name" value="DNA-dir_DNA_pol_A_palm_dom"/>
</dbReference>
<organism evidence="12 13">
    <name type="scientific">Pseudomonas phage PaMx11</name>
    <dbReference type="NCBI Taxonomy" id="1175657"/>
    <lineage>
        <taxon>Viruses</taxon>
        <taxon>Duplodnaviria</taxon>
        <taxon>Heunggongvirae</taxon>
        <taxon>Uroviricota</taxon>
        <taxon>Caudoviricetes</taxon>
        <taxon>Mesyanzhinovviridae</taxon>
        <taxon>Bradleyvirinae</taxon>
        <taxon>Abidjanvirus</taxon>
        <taxon>Abidjanvirus PaMx11</taxon>
        <taxon>Pseudomonas virus PaMx11</taxon>
    </lineage>
</organism>
<keyword evidence="5" id="KW-0548">Nucleotidyltransferase</keyword>
<keyword evidence="8" id="KW-1194">Viral DNA replication</keyword>
<evidence type="ECO:0000256" key="10">
    <source>
        <dbReference type="ARBA" id="ARBA00049244"/>
    </source>
</evidence>
<dbReference type="InterPro" id="IPR019760">
    <property type="entry name" value="DNA-dir_DNA_pol_A_CS"/>
</dbReference>
<dbReference type="Gene3D" id="3.30.420.10">
    <property type="entry name" value="Ribonuclease H-like superfamily/Ribonuclease H"/>
    <property type="match status" value="1"/>
</dbReference>
<dbReference type="PANTHER" id="PTHR10133">
    <property type="entry name" value="DNA POLYMERASE I"/>
    <property type="match status" value="1"/>
</dbReference>